<accession>A0A0K0D9D7</accession>
<dbReference type="STRING" id="6313.A0A0K0D9D7"/>
<proteinExistence type="predicted"/>
<evidence type="ECO:0000259" key="1">
    <source>
        <dbReference type="PROSITE" id="PS50878"/>
    </source>
</evidence>
<dbReference type="Proteomes" id="UP000035642">
    <property type="component" value="Unassembled WGS sequence"/>
</dbReference>
<dbReference type="Gene3D" id="3.40.630.90">
    <property type="match status" value="1"/>
</dbReference>
<name>A0A0K0D9D7_ANGCA</name>
<dbReference type="PANTHER" id="PTHR47408:SF2">
    <property type="entry name" value="DUF1248 DOMAIN-CONTAINING PROTEIN-RELATED"/>
    <property type="match status" value="1"/>
</dbReference>
<keyword evidence="2" id="KW-1185">Reference proteome</keyword>
<dbReference type="PANTHER" id="PTHR47408">
    <property type="entry name" value="PROTEIN CBG01304-RELATED"/>
    <property type="match status" value="1"/>
</dbReference>
<organism evidence="2 3">
    <name type="scientific">Angiostrongylus cantonensis</name>
    <name type="common">Rat lungworm</name>
    <dbReference type="NCBI Taxonomy" id="6313"/>
    <lineage>
        <taxon>Eukaryota</taxon>
        <taxon>Metazoa</taxon>
        <taxon>Ecdysozoa</taxon>
        <taxon>Nematoda</taxon>
        <taxon>Chromadorea</taxon>
        <taxon>Rhabditida</taxon>
        <taxon>Rhabditina</taxon>
        <taxon>Rhabditomorpha</taxon>
        <taxon>Strongyloidea</taxon>
        <taxon>Metastrongylidae</taxon>
        <taxon>Angiostrongylus</taxon>
    </lineage>
</organism>
<protein>
    <submittedName>
        <fullName evidence="3">Reverse transcriptase domain-containing protein</fullName>
    </submittedName>
</protein>
<evidence type="ECO:0000313" key="3">
    <source>
        <dbReference type="WBParaSite" id="ACAC_0000673001-mRNA-1"/>
    </source>
</evidence>
<reference evidence="3" key="2">
    <citation type="submission" date="2017-02" db="UniProtKB">
        <authorList>
            <consortium name="WormBaseParasite"/>
        </authorList>
    </citation>
    <scope>IDENTIFICATION</scope>
</reference>
<dbReference type="Pfam" id="PF00078">
    <property type="entry name" value="RVT_1"/>
    <property type="match status" value="1"/>
</dbReference>
<reference evidence="2" key="1">
    <citation type="submission" date="2012-09" db="EMBL/GenBank/DDBJ databases">
        <authorList>
            <person name="Martin A.A."/>
        </authorList>
    </citation>
    <scope>NUCLEOTIDE SEQUENCE</scope>
</reference>
<sequence length="262" mass="28993">MEVKMDGRQLYHFRFADDIVLITLSISEAEQMVADFDKACRKIGLRLNLTKTMFMKNGLVLFAPLTLNGTNISECSGCVYLGREIIMMNELAPELSRRKRAACGAFKSIEDVDLKDVEEADVIAYDIGISRRSRAKYFVNFITTGKCFTKVALDTRGKIVGIGCVRAVYSNDLCAGPVFADSEVIAASLLAGILLRIPNLRKYKMFASLYPAINENAARLFDSIGGTKAKIVPFTQCQFTKKVFPVDDVKVFAMTECACSVV</sequence>
<dbReference type="PROSITE" id="PS50878">
    <property type="entry name" value="RT_POL"/>
    <property type="match status" value="1"/>
</dbReference>
<dbReference type="InterPro" id="IPR000477">
    <property type="entry name" value="RT_dom"/>
</dbReference>
<dbReference type="WBParaSite" id="ACAC_0000673001-mRNA-1">
    <property type="protein sequence ID" value="ACAC_0000673001-mRNA-1"/>
    <property type="gene ID" value="ACAC_0000673001"/>
</dbReference>
<feature type="domain" description="Reverse transcriptase" evidence="1">
    <location>
        <begin position="1"/>
        <end position="67"/>
    </location>
</feature>
<evidence type="ECO:0000313" key="2">
    <source>
        <dbReference type="Proteomes" id="UP000035642"/>
    </source>
</evidence>
<dbReference type="AlphaFoldDB" id="A0A0K0D9D7"/>